<sequence length="490" mass="56538">MFLEILLLVALLALLVKISRPPPGLPPGLWGLPFIGSIPDTSIPFPAYIHKLAKHYGDIFYLKAGSRLMFFISDFAMAKTAFSSSDAIDRPDMFTFRIFSYFKPYGFFTSNGELWQSNRRSTLRYLKDFGMGKTSLQDAIKDEAEALIKDLEQYVGEPRELSWNLNVSILNVIWKIVADRRYEITDKNIQNFAHLLSGDIDIISGPVQILDMFPVLIPLLPSFIRNKWMKVDVLERNRDLLIDFIMKEIDDHRKSLDPENPRDLIDSFLIEMKDKVNDEEEIMNLCVIIGDLFVAGSETTSSTIRWFVLYMALYPQVQKKIQDQIDDEVGADRQPGLEDRENLMYLEAVIHEVHRKVSLAIFSLPHQSTSEMKIGGYTIPKDSVLMLNLDHIHNDKKYWEKPEMFYPEHFLDENGKVLTKKDGFLPFSIDRRQCLGESLARMELFLYCATILQNYNITAPPGEELSEKPDPSKMLIRSPNPFKIVLTKRH</sequence>
<proteinExistence type="inferred from homology"/>
<evidence type="ECO:0000256" key="4">
    <source>
        <dbReference type="ARBA" id="ARBA00023002"/>
    </source>
</evidence>
<evidence type="ECO:0000256" key="3">
    <source>
        <dbReference type="ARBA" id="ARBA00022723"/>
    </source>
</evidence>
<dbReference type="EMBL" id="CAXKWB010007065">
    <property type="protein sequence ID" value="CAL4085536.1"/>
    <property type="molecule type" value="Genomic_DNA"/>
</dbReference>
<dbReference type="GO" id="GO:0016712">
    <property type="term" value="F:oxidoreductase activity, acting on paired donors, with incorporation or reduction of molecular oxygen, reduced flavin or flavoprotein as one donor, and incorporation of one atom of oxygen"/>
    <property type="evidence" value="ECO:0007669"/>
    <property type="project" value="TreeGrafter"/>
</dbReference>
<dbReference type="InterPro" id="IPR050182">
    <property type="entry name" value="Cytochrome_P450_fam2"/>
</dbReference>
<dbReference type="InterPro" id="IPR017972">
    <property type="entry name" value="Cyt_P450_CS"/>
</dbReference>
<keyword evidence="7 8" id="KW-0349">Heme</keyword>
<evidence type="ECO:0000256" key="5">
    <source>
        <dbReference type="ARBA" id="ARBA00023004"/>
    </source>
</evidence>
<organism evidence="10 11">
    <name type="scientific">Meganyctiphanes norvegica</name>
    <name type="common">Northern krill</name>
    <name type="synonym">Thysanopoda norvegica</name>
    <dbReference type="NCBI Taxonomy" id="48144"/>
    <lineage>
        <taxon>Eukaryota</taxon>
        <taxon>Metazoa</taxon>
        <taxon>Ecdysozoa</taxon>
        <taxon>Arthropoda</taxon>
        <taxon>Crustacea</taxon>
        <taxon>Multicrustacea</taxon>
        <taxon>Malacostraca</taxon>
        <taxon>Eumalacostraca</taxon>
        <taxon>Eucarida</taxon>
        <taxon>Euphausiacea</taxon>
        <taxon>Euphausiidae</taxon>
        <taxon>Meganyctiphanes</taxon>
    </lineage>
</organism>
<keyword evidence="5 7" id="KW-0408">Iron</keyword>
<comment type="similarity">
    <text evidence="2 8">Belongs to the cytochrome P450 family.</text>
</comment>
<evidence type="ECO:0000256" key="2">
    <source>
        <dbReference type="ARBA" id="ARBA00010617"/>
    </source>
</evidence>
<feature type="chain" id="PRO_5043988071" description="Cytochrome P450" evidence="9">
    <location>
        <begin position="19"/>
        <end position="490"/>
    </location>
</feature>
<dbReference type="InterPro" id="IPR001128">
    <property type="entry name" value="Cyt_P450"/>
</dbReference>
<protein>
    <recommendedName>
        <fullName evidence="12">Cytochrome P450</fullName>
    </recommendedName>
</protein>
<dbReference type="GO" id="GO:0005737">
    <property type="term" value="C:cytoplasm"/>
    <property type="evidence" value="ECO:0007669"/>
    <property type="project" value="TreeGrafter"/>
</dbReference>
<dbReference type="InterPro" id="IPR002401">
    <property type="entry name" value="Cyt_P450_E_grp-I"/>
</dbReference>
<keyword evidence="6 8" id="KW-0503">Monooxygenase</keyword>
<dbReference type="GO" id="GO:0006805">
    <property type="term" value="P:xenobiotic metabolic process"/>
    <property type="evidence" value="ECO:0007669"/>
    <property type="project" value="TreeGrafter"/>
</dbReference>
<dbReference type="PRINTS" id="PR00385">
    <property type="entry name" value="P450"/>
</dbReference>
<evidence type="ECO:0008006" key="12">
    <source>
        <dbReference type="Google" id="ProtNLM"/>
    </source>
</evidence>
<comment type="cofactor">
    <cofactor evidence="1 7">
        <name>heme</name>
        <dbReference type="ChEBI" id="CHEBI:30413"/>
    </cofactor>
</comment>
<dbReference type="Pfam" id="PF00067">
    <property type="entry name" value="p450"/>
    <property type="match status" value="1"/>
</dbReference>
<evidence type="ECO:0000256" key="9">
    <source>
        <dbReference type="SAM" id="SignalP"/>
    </source>
</evidence>
<dbReference type="GO" id="GO:0006082">
    <property type="term" value="P:organic acid metabolic process"/>
    <property type="evidence" value="ECO:0007669"/>
    <property type="project" value="TreeGrafter"/>
</dbReference>
<dbReference type="InterPro" id="IPR036396">
    <property type="entry name" value="Cyt_P450_sf"/>
</dbReference>
<evidence type="ECO:0000256" key="8">
    <source>
        <dbReference type="RuleBase" id="RU000461"/>
    </source>
</evidence>
<dbReference type="PANTHER" id="PTHR24300">
    <property type="entry name" value="CYTOCHROME P450 508A4-RELATED"/>
    <property type="match status" value="1"/>
</dbReference>
<dbReference type="Proteomes" id="UP001497623">
    <property type="component" value="Unassembled WGS sequence"/>
</dbReference>
<keyword evidence="11" id="KW-1185">Reference proteome</keyword>
<evidence type="ECO:0000256" key="1">
    <source>
        <dbReference type="ARBA" id="ARBA00001971"/>
    </source>
</evidence>
<accession>A0AAV2QK42</accession>
<dbReference type="GO" id="GO:0020037">
    <property type="term" value="F:heme binding"/>
    <property type="evidence" value="ECO:0007669"/>
    <property type="project" value="InterPro"/>
</dbReference>
<dbReference type="PANTHER" id="PTHR24300:SF375">
    <property type="entry name" value="CYTOCHROME P450 FAMILY"/>
    <property type="match status" value="1"/>
</dbReference>
<evidence type="ECO:0000313" key="11">
    <source>
        <dbReference type="Proteomes" id="UP001497623"/>
    </source>
</evidence>
<evidence type="ECO:0000256" key="7">
    <source>
        <dbReference type="PIRSR" id="PIRSR602401-1"/>
    </source>
</evidence>
<gene>
    <name evidence="10" type="ORF">MNOR_LOCUS12731</name>
</gene>
<dbReference type="Gene3D" id="1.10.630.10">
    <property type="entry name" value="Cytochrome P450"/>
    <property type="match status" value="1"/>
</dbReference>
<dbReference type="AlphaFoldDB" id="A0AAV2QK42"/>
<dbReference type="FunFam" id="1.10.630.10:FF:000036">
    <property type="entry name" value="CYtochrome P450 family"/>
    <property type="match status" value="1"/>
</dbReference>
<comment type="caution">
    <text evidence="10">The sequence shown here is derived from an EMBL/GenBank/DDBJ whole genome shotgun (WGS) entry which is preliminary data.</text>
</comment>
<feature type="binding site" description="axial binding residue" evidence="7">
    <location>
        <position position="434"/>
    </location>
    <ligand>
        <name>heme</name>
        <dbReference type="ChEBI" id="CHEBI:30413"/>
    </ligand>
    <ligandPart>
        <name>Fe</name>
        <dbReference type="ChEBI" id="CHEBI:18248"/>
    </ligandPart>
</feature>
<keyword evidence="9" id="KW-0732">Signal</keyword>
<name>A0AAV2QK42_MEGNR</name>
<dbReference type="SUPFAM" id="SSF48264">
    <property type="entry name" value="Cytochrome P450"/>
    <property type="match status" value="1"/>
</dbReference>
<dbReference type="GO" id="GO:0005506">
    <property type="term" value="F:iron ion binding"/>
    <property type="evidence" value="ECO:0007669"/>
    <property type="project" value="InterPro"/>
</dbReference>
<dbReference type="PRINTS" id="PR00463">
    <property type="entry name" value="EP450I"/>
</dbReference>
<evidence type="ECO:0000313" key="10">
    <source>
        <dbReference type="EMBL" id="CAL4085536.1"/>
    </source>
</evidence>
<dbReference type="PROSITE" id="PS00086">
    <property type="entry name" value="CYTOCHROME_P450"/>
    <property type="match status" value="1"/>
</dbReference>
<keyword evidence="3 7" id="KW-0479">Metal-binding</keyword>
<feature type="signal peptide" evidence="9">
    <location>
        <begin position="1"/>
        <end position="18"/>
    </location>
</feature>
<evidence type="ECO:0000256" key="6">
    <source>
        <dbReference type="ARBA" id="ARBA00023033"/>
    </source>
</evidence>
<keyword evidence="4 8" id="KW-0560">Oxidoreductase</keyword>
<reference evidence="10 11" key="1">
    <citation type="submission" date="2024-05" db="EMBL/GenBank/DDBJ databases">
        <authorList>
            <person name="Wallberg A."/>
        </authorList>
    </citation>
    <scope>NUCLEOTIDE SEQUENCE [LARGE SCALE GENOMIC DNA]</scope>
</reference>